<dbReference type="KEGG" id="qsa:O6P43_021769"/>
<comment type="caution">
    <text evidence="7">The sequence shown here is derived from an EMBL/GenBank/DDBJ whole genome shotgun (WGS) entry which is preliminary data.</text>
</comment>
<dbReference type="GO" id="GO:0070182">
    <property type="term" value="F:DNA polymerase binding"/>
    <property type="evidence" value="ECO:0007669"/>
    <property type="project" value="TreeGrafter"/>
</dbReference>
<reference evidence="7" key="1">
    <citation type="journal article" date="2023" name="Science">
        <title>Elucidation of the pathway for biosynthesis of saponin adjuvants from the soapbark tree.</title>
        <authorList>
            <person name="Reed J."/>
            <person name="Orme A."/>
            <person name="El-Demerdash A."/>
            <person name="Owen C."/>
            <person name="Martin L.B.B."/>
            <person name="Misra R.C."/>
            <person name="Kikuchi S."/>
            <person name="Rejzek M."/>
            <person name="Martin A.C."/>
            <person name="Harkess A."/>
            <person name="Leebens-Mack J."/>
            <person name="Louveau T."/>
            <person name="Stephenson M.J."/>
            <person name="Osbourn A."/>
        </authorList>
    </citation>
    <scope>NUCLEOTIDE SEQUENCE</scope>
    <source>
        <strain evidence="7">S10</strain>
    </source>
</reference>
<dbReference type="InterPro" id="IPR029308">
    <property type="entry name" value="FANCI_S1"/>
</dbReference>
<evidence type="ECO:0000259" key="2">
    <source>
        <dbReference type="Pfam" id="PF14675"/>
    </source>
</evidence>
<feature type="domain" description="FANCI helical" evidence="6">
    <location>
        <begin position="561"/>
        <end position="798"/>
    </location>
</feature>
<dbReference type="InterPro" id="IPR029315">
    <property type="entry name" value="FANCI_S2"/>
</dbReference>
<feature type="domain" description="FANCI solenoid 4" evidence="4">
    <location>
        <begin position="1094"/>
        <end position="1333"/>
    </location>
</feature>
<evidence type="ECO:0000259" key="5">
    <source>
        <dbReference type="Pfam" id="PF14679"/>
    </source>
</evidence>
<dbReference type="InterPro" id="IPR016024">
    <property type="entry name" value="ARM-type_fold"/>
</dbReference>
<dbReference type="Pfam" id="PF14676">
    <property type="entry name" value="FANCI_S2"/>
    <property type="match status" value="1"/>
</dbReference>
<feature type="region of interest" description="Disordered" evidence="1">
    <location>
        <begin position="1339"/>
        <end position="1416"/>
    </location>
</feature>
<feature type="domain" description="FANCI helical" evidence="5">
    <location>
        <begin position="294"/>
        <end position="374"/>
    </location>
</feature>
<organism evidence="7 8">
    <name type="scientific">Quillaja saponaria</name>
    <name type="common">Soap bark tree</name>
    <dbReference type="NCBI Taxonomy" id="32244"/>
    <lineage>
        <taxon>Eukaryota</taxon>
        <taxon>Viridiplantae</taxon>
        <taxon>Streptophyta</taxon>
        <taxon>Embryophyta</taxon>
        <taxon>Tracheophyta</taxon>
        <taxon>Spermatophyta</taxon>
        <taxon>Magnoliopsida</taxon>
        <taxon>eudicotyledons</taxon>
        <taxon>Gunneridae</taxon>
        <taxon>Pentapetalae</taxon>
        <taxon>rosids</taxon>
        <taxon>fabids</taxon>
        <taxon>Fabales</taxon>
        <taxon>Quillajaceae</taxon>
        <taxon>Quillaja</taxon>
    </lineage>
</organism>
<dbReference type="PANTHER" id="PTHR21818:SF0">
    <property type="entry name" value="FANCONI ANEMIA GROUP I PROTEIN"/>
    <property type="match status" value="1"/>
</dbReference>
<protein>
    <submittedName>
        <fullName evidence="7">Fanconi anemia group I protein</fullName>
    </submittedName>
</protein>
<evidence type="ECO:0000313" key="8">
    <source>
        <dbReference type="Proteomes" id="UP001163823"/>
    </source>
</evidence>
<dbReference type="Pfam" id="PF14680">
    <property type="entry name" value="FANCI_HD2"/>
    <property type="match status" value="1"/>
</dbReference>
<feature type="compositionally biased region" description="Polar residues" evidence="1">
    <location>
        <begin position="1348"/>
        <end position="1357"/>
    </location>
</feature>
<evidence type="ECO:0000259" key="6">
    <source>
        <dbReference type="Pfam" id="PF14680"/>
    </source>
</evidence>
<gene>
    <name evidence="7" type="ORF">O6P43_021769</name>
</gene>
<dbReference type="InterPro" id="IPR029314">
    <property type="entry name" value="FANCI_S4"/>
</dbReference>
<dbReference type="Pfam" id="PF14678">
    <property type="entry name" value="FANCI_S4"/>
    <property type="match status" value="1"/>
</dbReference>
<dbReference type="GO" id="GO:0006281">
    <property type="term" value="P:DNA repair"/>
    <property type="evidence" value="ECO:0007669"/>
    <property type="project" value="InterPro"/>
</dbReference>
<feature type="domain" description="FANCI solenoid 1" evidence="2">
    <location>
        <begin position="125"/>
        <end position="262"/>
    </location>
</feature>
<accession>A0AAD7LBM5</accession>
<dbReference type="SUPFAM" id="SSF48371">
    <property type="entry name" value="ARM repeat"/>
    <property type="match status" value="1"/>
</dbReference>
<sequence>MAGTTATATATANSPPPILTDEDIVRLAQNQTQTCAPIPPYLLSPQSHPTILSYLNSRCSSPSPSISVNEYTLSLLSLISLSPHNPSLSSLLSSLLVSYTQVFTSFKIPRDSNSLKTLQRFGTLLDHIPKSDVAPIIDSIVSYLPQIVDTDDTQILDLLPRCLDLTRNVEEIECVGDYANSVFDRMLDCNWSKNLLIKMVSLVREFPIVDKEKMRIFLEKVLSAVDRVDLQDLPSLVYQLLLLASRGFNKREVIEAVVMLFRSGIGWSKGRSITRQIEGTVLLHMNFAVKQDPSLGQEIMGLVRSDPRAFNHFTVSILLSIASVRRFNENSMGILKTVLLNAYHDYNFAKDCKWLPDDLKEDYKRNIKVIEKEVLSAVNESNNGREHILPSILQFGFLLLESVEERKWKDLCNSGPMMGIEQLGIEMLKSLFEVHYMNRNEIIEQCKFRILSLKPEQSISIIRLLGYLTQNYPYPMLEHVSHLKELLDYFTYEPGKIATFFITALLPLIKYSGNLQDYAILALRKAMFHRDATVRLAATNAIIDLISVEKQSNRDNLFPLQESSSQASCSQQAEIDHGKAGGLFQELSGLLQRCLYQQAEVREVMYCGLLKLVLTDPSTGGAVLDFLLPHFLQFYNKDADAQLGISCCVKSENGRVVIEEPLYCLLSCVSWILFLQPSSKPDQTLHSSWACLGFSLSQDNEAERNVAAESFGSAFLKIRKFLRNPKLDGIIHQTQNASSASPEEKKSKCCALVLSGIIEVILNSVANELEKAVDEEKENLEKEFTELVDVYETLGKDLCASRLNNGIRRGNPRPAGPDVPDSDLRQKRLSQGLVPFLATSSIYQLLQATMELYNTDLSKKSEGSQKQSQSSATSKCCSRIISFVLNVFLSHMKSFAVVGKEDPLKTLVYGDIKMLGPPLFKLIILLKTGKHISTNQKKREVKGKKKEDRREHLHLALMCLKELLVATLRSPDFTGLLDGIVLISASEYAGLDDACEAASRIDEQHLRSRVLFIFKTLKPLLSELLAVSSFNEVEIICDIILMIGNQLPCKWRDSIGAWAVYVCKSNEIANYKVARNVVTLAISLSLPPNDLILAKDMAAELFKAIGSHDDEPDDLMQVSESYPLINCSTKETISSSLQQIIGTVINDIDWAVKKLKANSLFIHKSPHLYDNGKQELQLAFEENLYSRAEAVVKVLASFVWMNLDDSQAEHLLRLSERVYKHLAALTKLRIAPRGWKQLTPSLKFQQLVELTCKELTVPLYDFVENVQKKQRKNTKTKGILNKIKRENRCIPDLVFHIEDYEKYLIQLSKLSKVNLLKHAKRSTARDFRILDNDVIVEEDDAPNHRADNNSSAPAENESFTDSEDSQGNGSEKILSPETGSPLAIEDSGTADQDEDGLPTAKKVKRSRIVQDSDDDV</sequence>
<evidence type="ECO:0000259" key="3">
    <source>
        <dbReference type="Pfam" id="PF14676"/>
    </source>
</evidence>
<evidence type="ECO:0000256" key="1">
    <source>
        <dbReference type="SAM" id="MobiDB-lite"/>
    </source>
</evidence>
<feature type="domain" description="FANCI solenoid 2" evidence="3">
    <location>
        <begin position="388"/>
        <end position="543"/>
    </location>
</feature>
<keyword evidence="8" id="KW-1185">Reference proteome</keyword>
<evidence type="ECO:0000259" key="4">
    <source>
        <dbReference type="Pfam" id="PF14678"/>
    </source>
</evidence>
<dbReference type="PANTHER" id="PTHR21818">
    <property type="entry name" value="BC025462 PROTEIN"/>
    <property type="match status" value="1"/>
</dbReference>
<evidence type="ECO:0000313" key="7">
    <source>
        <dbReference type="EMBL" id="KAJ7955128.1"/>
    </source>
</evidence>
<dbReference type="Pfam" id="PF14675">
    <property type="entry name" value="FANCI_S1"/>
    <property type="match status" value="1"/>
</dbReference>
<dbReference type="EMBL" id="JARAOO010000009">
    <property type="protein sequence ID" value="KAJ7955128.1"/>
    <property type="molecule type" value="Genomic_DNA"/>
</dbReference>
<dbReference type="InterPro" id="IPR026171">
    <property type="entry name" value="FANCI"/>
</dbReference>
<dbReference type="Proteomes" id="UP001163823">
    <property type="component" value="Chromosome 9"/>
</dbReference>
<dbReference type="InterPro" id="IPR029310">
    <property type="entry name" value="FANCI_HD1"/>
</dbReference>
<dbReference type="InterPro" id="IPR029312">
    <property type="entry name" value="FANCI_HD2"/>
</dbReference>
<dbReference type="Pfam" id="PF14679">
    <property type="entry name" value="FANCI_HD1"/>
    <property type="match status" value="1"/>
</dbReference>
<name>A0AAD7LBM5_QUISA</name>
<proteinExistence type="predicted"/>